<dbReference type="RefSeq" id="WP_314519544.1">
    <property type="nucleotide sequence ID" value="NZ_JASJOU010000024.1"/>
</dbReference>
<evidence type="ECO:0000256" key="1">
    <source>
        <dbReference type="SAM" id="SignalP"/>
    </source>
</evidence>
<feature type="signal peptide" evidence="1">
    <location>
        <begin position="1"/>
        <end position="22"/>
    </location>
</feature>
<gene>
    <name evidence="2" type="ORF">QNI22_38215</name>
</gene>
<organism evidence="2 3">
    <name type="scientific">Xanthocytophaga agilis</name>
    <dbReference type="NCBI Taxonomy" id="3048010"/>
    <lineage>
        <taxon>Bacteria</taxon>
        <taxon>Pseudomonadati</taxon>
        <taxon>Bacteroidota</taxon>
        <taxon>Cytophagia</taxon>
        <taxon>Cytophagales</taxon>
        <taxon>Rhodocytophagaceae</taxon>
        <taxon>Xanthocytophaga</taxon>
    </lineage>
</organism>
<name>A0AAE3UHY5_9BACT</name>
<reference evidence="2" key="1">
    <citation type="submission" date="2023-05" db="EMBL/GenBank/DDBJ databases">
        <authorList>
            <person name="Zhang X."/>
        </authorList>
    </citation>
    <scope>NUCLEOTIDE SEQUENCE</scope>
    <source>
        <strain evidence="2">BD1B2-1</strain>
    </source>
</reference>
<feature type="chain" id="PRO_5041915254" evidence="1">
    <location>
        <begin position="23"/>
        <end position="602"/>
    </location>
</feature>
<protein>
    <submittedName>
        <fullName evidence="2">Uncharacterized protein</fullName>
    </submittedName>
</protein>
<dbReference type="AlphaFoldDB" id="A0AAE3UHY5"/>
<comment type="caution">
    <text evidence="2">The sequence shown here is derived from an EMBL/GenBank/DDBJ whole genome shotgun (WGS) entry which is preliminary data.</text>
</comment>
<proteinExistence type="predicted"/>
<accession>A0AAE3UHY5</accession>
<dbReference type="Proteomes" id="UP001232063">
    <property type="component" value="Unassembled WGS sequence"/>
</dbReference>
<dbReference type="EMBL" id="JASJOU010000024">
    <property type="protein sequence ID" value="MDJ1506548.1"/>
    <property type="molecule type" value="Genomic_DNA"/>
</dbReference>
<evidence type="ECO:0000313" key="2">
    <source>
        <dbReference type="EMBL" id="MDJ1506548.1"/>
    </source>
</evidence>
<keyword evidence="1" id="KW-0732">Signal</keyword>
<evidence type="ECO:0000313" key="3">
    <source>
        <dbReference type="Proteomes" id="UP001232063"/>
    </source>
</evidence>
<keyword evidence="3" id="KW-1185">Reference proteome</keyword>
<sequence>MYLSFRWILTVLLLLVNCLSWAQSETKVFKTPLGDLTKYQFTVTGTPPDANKTQTSQQRMFFLLKNPEGNSEVIWQDTQNQKIFVSKFNTNLSSIQTIPLPNMANTILLAATNDAVGNYYYITYQTFSNDDTNDLIFLSKASSNGTLLKKQVQKSDQKNLDIFHISSYGGTLQYQNGYLLFIMERIMNQSSDGLNHQGGIAVAFDPTTLSVIRNFGQTSGHSFDNFLTQSQDGNFVAIDLGDNYPRGIHLHKFSKESINSKVIYTFKTEHGTEAGGYDGSKTYPLYAEISSPSQKYYKWSNDNQTYTELGGIVETNDGYCVIFAGEPDPNSKSLNSSRIGEANKDPRNIGFIKVRKDFETVSAPSWNVVPKEIILSKGISEKGGFYTFGGEWTPQANEGVTWLTGYTNAKTENAKFIKTASLPDGNILILFGTGSKSSWDNSNFGYSPYMLSLQSNGSINIPEYSLPAELKLNRRDEILVINNQVLIVQGNAPNHSLELFALDLSGQASTETSAPEITLEGDFNSLQGVMHPFSCYCGNGGRLTLSDGTKKFICFPDQIPAPDCQRIKVTGKYVRRAVSAKPSNPCPEGERKFFEATSYICQ</sequence>